<dbReference type="RefSeq" id="WP_046141065.1">
    <property type="nucleotide sequence ID" value="NZ_LAJG01000001.1"/>
</dbReference>
<evidence type="ECO:0000256" key="4">
    <source>
        <dbReference type="ARBA" id="ARBA00022833"/>
    </source>
</evidence>
<protein>
    <submittedName>
        <fullName evidence="6">Creatinine amidohydrolase</fullName>
    </submittedName>
</protein>
<dbReference type="GO" id="GO:0046872">
    <property type="term" value="F:metal ion binding"/>
    <property type="evidence" value="ECO:0007669"/>
    <property type="project" value="UniProtKB-KW"/>
</dbReference>
<dbReference type="GO" id="GO:0009231">
    <property type="term" value="P:riboflavin biosynthetic process"/>
    <property type="evidence" value="ECO:0007669"/>
    <property type="project" value="TreeGrafter"/>
</dbReference>
<evidence type="ECO:0000256" key="1">
    <source>
        <dbReference type="ARBA" id="ARBA00001947"/>
    </source>
</evidence>
<dbReference type="Gene3D" id="3.40.50.10310">
    <property type="entry name" value="Creatininase"/>
    <property type="match status" value="1"/>
</dbReference>
<dbReference type="PANTHER" id="PTHR35005:SF1">
    <property type="entry name" value="2-AMINO-5-FORMYLAMINO-6-RIBOSYLAMINOPYRIMIDIN-4(3H)-ONE 5'-MONOPHOSPHATE DEFORMYLASE"/>
    <property type="match status" value="1"/>
</dbReference>
<evidence type="ECO:0000256" key="3">
    <source>
        <dbReference type="ARBA" id="ARBA00022801"/>
    </source>
</evidence>
<comment type="caution">
    <text evidence="6">The sequence shown here is derived from an EMBL/GenBank/DDBJ whole genome shotgun (WGS) entry which is preliminary data.</text>
</comment>
<dbReference type="OrthoDB" id="9801445at2"/>
<keyword evidence="4" id="KW-0862">Zinc</keyword>
<dbReference type="InterPro" id="IPR024087">
    <property type="entry name" value="Creatininase-like_sf"/>
</dbReference>
<dbReference type="Pfam" id="PF02633">
    <property type="entry name" value="Creatininase"/>
    <property type="match status" value="1"/>
</dbReference>
<name>A0A0F5LK86_9HYPH</name>
<evidence type="ECO:0000256" key="5">
    <source>
        <dbReference type="ARBA" id="ARBA00024029"/>
    </source>
</evidence>
<dbReference type="InterPro" id="IPR003785">
    <property type="entry name" value="Creatininase/forma_Hydrolase"/>
</dbReference>
<proteinExistence type="inferred from homology"/>
<evidence type="ECO:0000256" key="2">
    <source>
        <dbReference type="ARBA" id="ARBA00022723"/>
    </source>
</evidence>
<dbReference type="AlphaFoldDB" id="A0A0F5LK86"/>
<keyword evidence="2" id="KW-0479">Metal-binding</keyword>
<reference evidence="6 7" key="1">
    <citation type="submission" date="2015-03" db="EMBL/GenBank/DDBJ databases">
        <authorList>
            <person name="Hassan Y.I."/>
            <person name="Lepp D."/>
            <person name="Zhou T."/>
        </authorList>
    </citation>
    <scope>NUCLEOTIDE SEQUENCE [LARGE SCALE GENOMIC DNA]</scope>
    <source>
        <strain evidence="6 7">GH2-10</strain>
    </source>
</reference>
<keyword evidence="7" id="KW-1185">Reference proteome</keyword>
<dbReference type="PANTHER" id="PTHR35005">
    <property type="entry name" value="3-DEHYDRO-SCYLLO-INOSOSE HYDROLASE"/>
    <property type="match status" value="1"/>
</dbReference>
<dbReference type="Proteomes" id="UP000033514">
    <property type="component" value="Unassembled WGS sequence"/>
</dbReference>
<dbReference type="SUPFAM" id="SSF102215">
    <property type="entry name" value="Creatininase"/>
    <property type="match status" value="1"/>
</dbReference>
<evidence type="ECO:0000313" key="7">
    <source>
        <dbReference type="Proteomes" id="UP000033514"/>
    </source>
</evidence>
<dbReference type="EMBL" id="LAJG01000001">
    <property type="protein sequence ID" value="KKB82594.1"/>
    <property type="molecule type" value="Genomic_DNA"/>
</dbReference>
<dbReference type="GO" id="GO:0016811">
    <property type="term" value="F:hydrolase activity, acting on carbon-nitrogen (but not peptide) bonds, in linear amides"/>
    <property type="evidence" value="ECO:0007669"/>
    <property type="project" value="TreeGrafter"/>
</dbReference>
<dbReference type="STRING" id="361041.VW35_00025"/>
<evidence type="ECO:0000313" key="6">
    <source>
        <dbReference type="EMBL" id="KKB82594.1"/>
    </source>
</evidence>
<comment type="cofactor">
    <cofactor evidence="1">
        <name>Zn(2+)</name>
        <dbReference type="ChEBI" id="CHEBI:29105"/>
    </cofactor>
</comment>
<gene>
    <name evidence="6" type="ORF">VW35_00025</name>
</gene>
<sequence>MSAADFSRTPWVDVAERIERGALAVLAIGACEQHGAHLPLTTDTDMAHGVGRRLADDLDALLLPPITYGDAWTASAYPGTISISPRTLQAMIEDIGHELLRMGVQGLIIVNGHFGNREPMLLAARRLTTAGLPVCHLDYPGLERLAGDICESAPAGPGFYHADEVETAIMLAIAPDSVDIARAEPSYPQFPPTFGSEPMQFRDFNPSGVFGDPRPATRDKGEALIAGILGESLKLVAAWRARHGI</sequence>
<accession>A0A0F5LK86</accession>
<dbReference type="PATRIC" id="fig|361041.3.peg.5"/>
<comment type="similarity">
    <text evidence="5">Belongs to the creatininase superfamily.</text>
</comment>
<keyword evidence="3 6" id="KW-0378">Hydrolase</keyword>
<organism evidence="6 7">
    <name type="scientific">Devosia soli</name>
    <dbReference type="NCBI Taxonomy" id="361041"/>
    <lineage>
        <taxon>Bacteria</taxon>
        <taxon>Pseudomonadati</taxon>
        <taxon>Pseudomonadota</taxon>
        <taxon>Alphaproteobacteria</taxon>
        <taxon>Hyphomicrobiales</taxon>
        <taxon>Devosiaceae</taxon>
        <taxon>Devosia</taxon>
    </lineage>
</organism>